<evidence type="ECO:0000313" key="2">
    <source>
        <dbReference type="EMBL" id="GAC58045.1"/>
    </source>
</evidence>
<name>L7LA92_9ACTN</name>
<evidence type="ECO:0000313" key="3">
    <source>
        <dbReference type="Proteomes" id="UP000053405"/>
    </source>
</evidence>
<dbReference type="Gene3D" id="3.50.50.60">
    <property type="entry name" value="FAD/NAD(P)-binding domain"/>
    <property type="match status" value="1"/>
</dbReference>
<reference evidence="2 3" key="1">
    <citation type="submission" date="2012-12" db="EMBL/GenBank/DDBJ databases">
        <title>Whole genome shotgun sequence of Gordonia hirsuta NBRC 16056.</title>
        <authorList>
            <person name="Isaki-Nakamura S."/>
            <person name="Hosoyama A."/>
            <person name="Tsuchikane K."/>
            <person name="Katsumata H."/>
            <person name="Baba S."/>
            <person name="Yamazaki S."/>
            <person name="Fujita N."/>
        </authorList>
    </citation>
    <scope>NUCLEOTIDE SEQUENCE [LARGE SCALE GENOMIC DNA]</scope>
    <source>
        <strain evidence="2 3">NBRC 16056</strain>
    </source>
</reference>
<proteinExistence type="predicted"/>
<evidence type="ECO:0000259" key="1">
    <source>
        <dbReference type="Pfam" id="PF01593"/>
    </source>
</evidence>
<dbReference type="OrthoDB" id="20837at2"/>
<dbReference type="AlphaFoldDB" id="L7LA92"/>
<dbReference type="eggNOG" id="COG2907">
    <property type="taxonomic scope" value="Bacteria"/>
</dbReference>
<dbReference type="RefSeq" id="WP_005941371.1">
    <property type="nucleotide sequence ID" value="NZ_ATVK01000015.1"/>
</dbReference>
<dbReference type="InterPro" id="IPR036188">
    <property type="entry name" value="FAD/NAD-bd_sf"/>
</dbReference>
<dbReference type="InterPro" id="IPR050464">
    <property type="entry name" value="Zeta_carotene_desat/Oxidored"/>
</dbReference>
<feature type="domain" description="Amine oxidase" evidence="1">
    <location>
        <begin position="6"/>
        <end position="283"/>
    </location>
</feature>
<dbReference type="GO" id="GO:0016491">
    <property type="term" value="F:oxidoreductase activity"/>
    <property type="evidence" value="ECO:0007669"/>
    <property type="project" value="InterPro"/>
</dbReference>
<dbReference type="Pfam" id="PF01593">
    <property type="entry name" value="Amino_oxidase"/>
    <property type="match status" value="1"/>
</dbReference>
<dbReference type="InterPro" id="IPR002937">
    <property type="entry name" value="Amino_oxidase"/>
</dbReference>
<dbReference type="Proteomes" id="UP000053405">
    <property type="component" value="Unassembled WGS sequence"/>
</dbReference>
<sequence>MIGSGVAGLTAAYLLAQRHRVTLYEADSRLGGHAHTHVIHGRGGVRTAVDTGFIVHNDRTYPTLLRLFDQLGVVTVDTDMSMSVSSQRTGLEYAGALGLPGLFPTWRTLTRGRYLKMLVEIRRFHTLARRLLDDPAADEPLDEFVVRSGLSTYFQENFLLPLVAAVWSCDAGTAARYPARYLFSFLDHHGMLTVFDSPQWRTVAGGSATYVAAVADHVVGRGGTIRLDSPVTGLAETGEGVEITARSSRERFAAAVVATHPHQALSLLSAPSPAQTDVLGAIGYLAKPAVLHTDTSLLPAAPRARASWNYQIRADGSQVAVTYDMTRLMRLRPETAAGPAPRYLVTMGRTDLVDPDAILAEMTYEHPVYDLQSVAAQRRLPEIETAAIAFAGAYHGWGFHEDGAASGARAARVFGGTWPGETGAVSR</sequence>
<gene>
    <name evidence="2" type="ORF">GOHSU_29_00280</name>
</gene>
<keyword evidence="3" id="KW-1185">Reference proteome</keyword>
<dbReference type="SUPFAM" id="SSF51905">
    <property type="entry name" value="FAD/NAD(P)-binding domain"/>
    <property type="match status" value="1"/>
</dbReference>
<dbReference type="PANTHER" id="PTHR42923">
    <property type="entry name" value="PROTOPORPHYRINOGEN OXIDASE"/>
    <property type="match status" value="1"/>
</dbReference>
<dbReference type="PANTHER" id="PTHR42923:SF17">
    <property type="entry name" value="AMINE OXIDASE DOMAIN-CONTAINING PROTEIN"/>
    <property type="match status" value="1"/>
</dbReference>
<dbReference type="Gene3D" id="1.10.405.10">
    <property type="entry name" value="Guanine Nucleotide Dissociation Inhibitor, domain 1"/>
    <property type="match status" value="1"/>
</dbReference>
<dbReference type="Gene3D" id="3.90.660.10">
    <property type="match status" value="1"/>
</dbReference>
<protein>
    <recommendedName>
        <fullName evidence="1">Amine oxidase domain-containing protein</fullName>
    </recommendedName>
</protein>
<dbReference type="EMBL" id="BANT01000029">
    <property type="protein sequence ID" value="GAC58045.1"/>
    <property type="molecule type" value="Genomic_DNA"/>
</dbReference>
<dbReference type="STRING" id="1121927.GOHSU_29_00280"/>
<accession>L7LA92</accession>
<organism evidence="2 3">
    <name type="scientific">Gordonia hirsuta DSM 44140 = NBRC 16056</name>
    <dbReference type="NCBI Taxonomy" id="1121927"/>
    <lineage>
        <taxon>Bacteria</taxon>
        <taxon>Bacillati</taxon>
        <taxon>Actinomycetota</taxon>
        <taxon>Actinomycetes</taxon>
        <taxon>Mycobacteriales</taxon>
        <taxon>Gordoniaceae</taxon>
        <taxon>Gordonia</taxon>
    </lineage>
</organism>
<comment type="caution">
    <text evidence="2">The sequence shown here is derived from an EMBL/GenBank/DDBJ whole genome shotgun (WGS) entry which is preliminary data.</text>
</comment>